<dbReference type="EMBL" id="FOUP01000019">
    <property type="protein sequence ID" value="SFO62388.1"/>
    <property type="molecule type" value="Genomic_DNA"/>
</dbReference>
<evidence type="ECO:0000313" key="3">
    <source>
        <dbReference type="EMBL" id="SFO62388.1"/>
    </source>
</evidence>
<organism evidence="3 4">
    <name type="scientific">Saccharopolyspora antimicrobica</name>
    <dbReference type="NCBI Taxonomy" id="455193"/>
    <lineage>
        <taxon>Bacteria</taxon>
        <taxon>Bacillati</taxon>
        <taxon>Actinomycetota</taxon>
        <taxon>Actinomycetes</taxon>
        <taxon>Pseudonocardiales</taxon>
        <taxon>Pseudonocardiaceae</taxon>
        <taxon>Saccharopolyspora</taxon>
    </lineage>
</organism>
<dbReference type="AlphaFoldDB" id="A0A1I5IP38"/>
<dbReference type="InterPro" id="IPR029058">
    <property type="entry name" value="AB_hydrolase_fold"/>
</dbReference>
<dbReference type="PANTHER" id="PTHR46623">
    <property type="entry name" value="CARBOXYMETHYLENEBUTENOLIDASE-RELATED"/>
    <property type="match status" value="1"/>
</dbReference>
<reference evidence="3 4" key="1">
    <citation type="submission" date="2016-10" db="EMBL/GenBank/DDBJ databases">
        <authorList>
            <person name="de Groot N.N."/>
        </authorList>
    </citation>
    <scope>NUCLEOTIDE SEQUENCE [LARGE SCALE GENOMIC DNA]</scope>
    <source>
        <strain evidence="3 4">CPCC 201259</strain>
    </source>
</reference>
<dbReference type="EMBL" id="RBXX01000002">
    <property type="protein sequence ID" value="RKT84090.1"/>
    <property type="molecule type" value="Genomic_DNA"/>
</dbReference>
<dbReference type="Pfam" id="PF01738">
    <property type="entry name" value="DLH"/>
    <property type="match status" value="1"/>
</dbReference>
<keyword evidence="3" id="KW-0378">Hydrolase</keyword>
<feature type="domain" description="Dienelactone hydrolase" evidence="1">
    <location>
        <begin position="2"/>
        <end position="181"/>
    </location>
</feature>
<dbReference type="GO" id="GO:0016787">
    <property type="term" value="F:hydrolase activity"/>
    <property type="evidence" value="ECO:0007669"/>
    <property type="project" value="UniProtKB-KW"/>
</dbReference>
<dbReference type="Proteomes" id="UP000199398">
    <property type="component" value="Unassembled WGS sequence"/>
</dbReference>
<evidence type="ECO:0000259" key="1">
    <source>
        <dbReference type="Pfam" id="PF01738"/>
    </source>
</evidence>
<keyword evidence="5" id="KW-1185">Reference proteome</keyword>
<proteinExistence type="predicted"/>
<dbReference type="InterPro" id="IPR002925">
    <property type="entry name" value="Dienelactn_hydro"/>
</dbReference>
<dbReference type="SUPFAM" id="SSF53474">
    <property type="entry name" value="alpha/beta-Hydrolases"/>
    <property type="match status" value="1"/>
</dbReference>
<reference evidence="2 5" key="2">
    <citation type="submission" date="2018-10" db="EMBL/GenBank/DDBJ databases">
        <title>Sequencing the genomes of 1000 actinobacteria strains.</title>
        <authorList>
            <person name="Klenk H.-P."/>
        </authorList>
    </citation>
    <scope>NUCLEOTIDE SEQUENCE [LARGE SCALE GENOMIC DNA]</scope>
    <source>
        <strain evidence="2 5">DSM 45119</strain>
    </source>
</reference>
<dbReference type="STRING" id="455193.SAMN05421805_11970"/>
<dbReference type="Proteomes" id="UP000270697">
    <property type="component" value="Unassembled WGS sequence"/>
</dbReference>
<gene>
    <name evidence="2" type="ORF">ATL45_2389</name>
    <name evidence="3" type="ORF">SAMN05421805_11970</name>
</gene>
<protein>
    <submittedName>
        <fullName evidence="3">Dienelactone hydrolase</fullName>
    </submittedName>
</protein>
<evidence type="ECO:0000313" key="2">
    <source>
        <dbReference type="EMBL" id="RKT84090.1"/>
    </source>
</evidence>
<evidence type="ECO:0000313" key="5">
    <source>
        <dbReference type="Proteomes" id="UP000270697"/>
    </source>
</evidence>
<accession>A0A1I5IP38</accession>
<dbReference type="Gene3D" id="3.40.50.1820">
    <property type="entry name" value="alpha/beta hydrolase"/>
    <property type="match status" value="1"/>
</dbReference>
<name>A0A1I5IP38_9PSEU</name>
<dbReference type="InterPro" id="IPR051049">
    <property type="entry name" value="Dienelactone_hydrolase-like"/>
</dbReference>
<sequence>MLFHSVLGLRSAEHLAAERLRSAGHEVTTPDLFAGETASTIDAGFQLLDQIGWSTLLDRARKSLADLPADTVLSGLSMGTQVAADLWPERPETAAVVLLHAAPELPTPVRRGIKVQLHAADPDEFAPQERVESLQQEAEKHGVNLEVFRYSGAGHFYTDPELPDHDPAAAEQTWQRVLAFLG</sequence>
<dbReference type="PANTHER" id="PTHR46623:SF6">
    <property type="entry name" value="ALPHA_BETA-HYDROLASES SUPERFAMILY PROTEIN"/>
    <property type="match status" value="1"/>
</dbReference>
<evidence type="ECO:0000313" key="4">
    <source>
        <dbReference type="Proteomes" id="UP000199398"/>
    </source>
</evidence>